<evidence type="ECO:0000313" key="2">
    <source>
        <dbReference type="Proteomes" id="UP000789366"/>
    </source>
</evidence>
<organism evidence="1 2">
    <name type="scientific">Cetraspora pellucida</name>
    <dbReference type="NCBI Taxonomy" id="1433469"/>
    <lineage>
        <taxon>Eukaryota</taxon>
        <taxon>Fungi</taxon>
        <taxon>Fungi incertae sedis</taxon>
        <taxon>Mucoromycota</taxon>
        <taxon>Glomeromycotina</taxon>
        <taxon>Glomeromycetes</taxon>
        <taxon>Diversisporales</taxon>
        <taxon>Gigasporaceae</taxon>
        <taxon>Cetraspora</taxon>
    </lineage>
</organism>
<proteinExistence type="predicted"/>
<accession>A0ACA9NFB0</accession>
<evidence type="ECO:0000313" key="1">
    <source>
        <dbReference type="EMBL" id="CAG8651893.1"/>
    </source>
</evidence>
<dbReference type="EMBL" id="CAJVPW010014186">
    <property type="protein sequence ID" value="CAG8651893.1"/>
    <property type="molecule type" value="Genomic_DNA"/>
</dbReference>
<reference evidence="1" key="1">
    <citation type="submission" date="2021-06" db="EMBL/GenBank/DDBJ databases">
        <authorList>
            <person name="Kallberg Y."/>
            <person name="Tangrot J."/>
            <person name="Rosling A."/>
        </authorList>
    </citation>
    <scope>NUCLEOTIDE SEQUENCE</scope>
    <source>
        <strain evidence="1">28 12/20/2015</strain>
    </source>
</reference>
<gene>
    <name evidence="1" type="ORF">SPELUC_LOCUS8946</name>
</gene>
<dbReference type="Proteomes" id="UP000789366">
    <property type="component" value="Unassembled WGS sequence"/>
</dbReference>
<feature type="non-terminal residue" evidence="1">
    <location>
        <position position="92"/>
    </location>
</feature>
<sequence>MQNDNTDDSDGEEVTNDERNVSKRIKHAMVTLAVLNDQKNILKPENHYTNFLFSGTENYAYLKIALKPIHCELHELYKYSFTECFSNYLIKF</sequence>
<comment type="caution">
    <text evidence="1">The sequence shown here is derived from an EMBL/GenBank/DDBJ whole genome shotgun (WGS) entry which is preliminary data.</text>
</comment>
<name>A0ACA9NFB0_9GLOM</name>
<keyword evidence="2" id="KW-1185">Reference proteome</keyword>
<protein>
    <submittedName>
        <fullName evidence="1">3401_t:CDS:1</fullName>
    </submittedName>
</protein>